<dbReference type="RefSeq" id="WP_033504364.1">
    <property type="nucleotide sequence ID" value="NZ_CP011786.1"/>
</dbReference>
<keyword evidence="3" id="KW-0645">Protease</keyword>
<dbReference type="KEGG" id="bact:AB656_07190"/>
<proteinExistence type="predicted"/>
<keyword evidence="1" id="KW-0472">Membrane</keyword>
<keyword evidence="1" id="KW-0812">Transmembrane</keyword>
<gene>
    <name evidence="3" type="ORF">BACT_0271</name>
</gene>
<feature type="transmembrane region" description="Helical" evidence="1">
    <location>
        <begin position="347"/>
        <end position="368"/>
    </location>
</feature>
<feature type="domain" description="CAAX prenyl protease 2/Lysostaphin resistance protein A-like" evidence="2">
    <location>
        <begin position="198"/>
        <end position="282"/>
    </location>
</feature>
<evidence type="ECO:0000259" key="2">
    <source>
        <dbReference type="Pfam" id="PF02517"/>
    </source>
</evidence>
<protein>
    <submittedName>
        <fullName evidence="3">CAAX amino protease</fullName>
    </submittedName>
</protein>
<dbReference type="Pfam" id="PF02517">
    <property type="entry name" value="Rce1-like"/>
    <property type="match status" value="1"/>
</dbReference>
<dbReference type="PANTHER" id="PTHR43592:SF15">
    <property type="entry name" value="CAAX AMINO TERMINAL PROTEASE FAMILY PROTEIN"/>
    <property type="match status" value="1"/>
</dbReference>
<keyword evidence="1" id="KW-1133">Transmembrane helix</keyword>
<dbReference type="OrthoDB" id="8453431at2"/>
<feature type="transmembrane region" description="Helical" evidence="1">
    <location>
        <begin position="100"/>
        <end position="121"/>
    </location>
</feature>
<dbReference type="InterPro" id="IPR003675">
    <property type="entry name" value="Rce1/LyrA-like_dom"/>
</dbReference>
<name>A0A086YYT9_9BIFI</name>
<dbReference type="AlphaFoldDB" id="A0A086YYT9"/>
<feature type="transmembrane region" description="Helical" evidence="1">
    <location>
        <begin position="309"/>
        <end position="326"/>
    </location>
</feature>
<feature type="transmembrane region" description="Helical" evidence="1">
    <location>
        <begin position="142"/>
        <end position="164"/>
    </location>
</feature>
<accession>A0A086YYT9</accession>
<evidence type="ECO:0000256" key="1">
    <source>
        <dbReference type="SAM" id="Phobius"/>
    </source>
</evidence>
<evidence type="ECO:0000313" key="4">
    <source>
        <dbReference type="Proteomes" id="UP000029015"/>
    </source>
</evidence>
<evidence type="ECO:0000313" key="3">
    <source>
        <dbReference type="EMBL" id="KFI39439.1"/>
    </source>
</evidence>
<keyword evidence="4" id="KW-1185">Reference proteome</keyword>
<dbReference type="STRING" id="1437605.AB656_07190"/>
<dbReference type="Proteomes" id="UP000029015">
    <property type="component" value="Unassembled WGS sequence"/>
</dbReference>
<reference evidence="3 4" key="1">
    <citation type="submission" date="2014-03" db="EMBL/GenBank/DDBJ databases">
        <title>Genomics of Bifidobacteria.</title>
        <authorList>
            <person name="Ventura M."/>
            <person name="Milani C."/>
            <person name="Lugli G.A."/>
        </authorList>
    </citation>
    <scope>NUCLEOTIDE SEQUENCE [LARGE SCALE GENOMIC DNA]</scope>
    <source>
        <strain evidence="3 4">DSM 22766</strain>
    </source>
</reference>
<feature type="transmembrane region" description="Helical" evidence="1">
    <location>
        <begin position="238"/>
        <end position="262"/>
    </location>
</feature>
<feature type="transmembrane region" description="Helical" evidence="1">
    <location>
        <begin position="269"/>
        <end position="289"/>
    </location>
</feature>
<dbReference type="GO" id="GO:0080120">
    <property type="term" value="P:CAAX-box protein maturation"/>
    <property type="evidence" value="ECO:0007669"/>
    <property type="project" value="UniProtKB-ARBA"/>
</dbReference>
<keyword evidence="3" id="KW-0378">Hydrolase</keyword>
<dbReference type="GO" id="GO:0004175">
    <property type="term" value="F:endopeptidase activity"/>
    <property type="evidence" value="ECO:0007669"/>
    <property type="project" value="UniProtKB-ARBA"/>
</dbReference>
<dbReference type="EMBL" id="JGYK01000002">
    <property type="protein sequence ID" value="KFI39439.1"/>
    <property type="molecule type" value="Genomic_DNA"/>
</dbReference>
<sequence length="369" mass="39581">MTGRHAGCGKGHPRPGSRRILAKVPAVAASAPGRVDPQALSRSALAKVRDEVSSQAVFVFLYMVAMQLVGYALGIMLIAVRQLPRTGGIAFDRTVASLDGSSTAELYLFSTAIAFAFMVLYRREQVADPGPYGVFRRSSRSMTAPLMLTCLLLSLGAQSLSMFYDFGLSRTVGGLRETTLNGLGASALETVGSSPASPPMLLYSCLWAPVVEETVFRGAVLGSLKRYGRGFAVVTSSFLFALMHGSLSRSFFAFGLGLVLGFLACEHSLIWSIALHITSNLIAIFLPGLLRESLEARGLSGAGLEGGQAAFWAMIAALAALTLLVQRRSLVAFLRSERSAPNLYASWGSYWFLFVSGIQVALILWRLVH</sequence>
<comment type="caution">
    <text evidence="3">The sequence shown here is derived from an EMBL/GenBank/DDBJ whole genome shotgun (WGS) entry which is preliminary data.</text>
</comment>
<feature type="transmembrane region" description="Helical" evidence="1">
    <location>
        <begin position="57"/>
        <end position="80"/>
    </location>
</feature>
<dbReference type="eggNOG" id="COG1266">
    <property type="taxonomic scope" value="Bacteria"/>
</dbReference>
<organism evidence="3 4">
    <name type="scientific">Bifidobacterium actinocoloniiforme DSM 22766</name>
    <dbReference type="NCBI Taxonomy" id="1437605"/>
    <lineage>
        <taxon>Bacteria</taxon>
        <taxon>Bacillati</taxon>
        <taxon>Actinomycetota</taxon>
        <taxon>Actinomycetes</taxon>
        <taxon>Bifidobacteriales</taxon>
        <taxon>Bifidobacteriaceae</taxon>
        <taxon>Bifidobacterium</taxon>
    </lineage>
</organism>
<dbReference type="PANTHER" id="PTHR43592">
    <property type="entry name" value="CAAX AMINO TERMINAL PROTEASE"/>
    <property type="match status" value="1"/>
</dbReference>
<dbReference type="GO" id="GO:0006508">
    <property type="term" value="P:proteolysis"/>
    <property type="evidence" value="ECO:0007669"/>
    <property type="project" value="UniProtKB-KW"/>
</dbReference>
<dbReference type="PATRIC" id="fig|1437605.7.peg.1472"/>